<dbReference type="Gene3D" id="3.30.60.90">
    <property type="match status" value="1"/>
</dbReference>
<keyword evidence="1" id="KW-0479">Metal-binding</keyword>
<reference evidence="6" key="1">
    <citation type="submission" date="2020-05" db="EMBL/GenBank/DDBJ databases">
        <title>Phylogenomic resolution of chytrid fungi.</title>
        <authorList>
            <person name="Stajich J.E."/>
            <person name="Amses K."/>
            <person name="Simmons R."/>
            <person name="Seto K."/>
            <person name="Myers J."/>
            <person name="Bonds A."/>
            <person name="Quandt C.A."/>
            <person name="Barry K."/>
            <person name="Liu P."/>
            <person name="Grigoriev I."/>
            <person name="Longcore J.E."/>
            <person name="James T.Y."/>
        </authorList>
    </citation>
    <scope>NUCLEOTIDE SEQUENCE</scope>
    <source>
        <strain evidence="6">JEL0318</strain>
    </source>
</reference>
<sequence length="1454" mass="164493">MVAAGSSGVALSQSALDTLASSAYTSYAQRAFSTSESSPFDVTPMSSTSLHSSKRQRINDTATDQDHGTSPMDVDFAGDGTSSAMPTNSTHTMMANTAVVHSRPPTAAGAGFMNLYSYGAQEQPDATPAAGSTASEPSEEIRTSPDIDMAQHQEGQSSQLPVSPARSVSPMEIDQPAVPATSSVSHQLRDITFDDLPDDLDSEIHFGYCYINEARHAYFTVTNHSYERLRISFGEHRDFAFAPTISHLKPNGKVSVSASFLPKQPTDLRGFNVPVRVSKIRYTQEPPDADWDDRMRSVKWVADVEGAAQRKEEEAVTEPAHEVVGQAANEHNLSITAFADYPERWLKRTFSDVLTALNALWHAVYRAAPADSCDHIPESVESWGDANHLPRRLAHTPNGIPARVVKGWVFWRMVSMVLIDEHFNNESESSAERLNDLVQAQILELMGVEAQRDTVTAFVLKCQELNSVLKLRGVGVRTIFPNAGETLEGKEGKLVGLFPGFESGDVLLGPTVGMIEIDMEGILDTLPSRLRDFVTKHRARVCRRGEWLVFSQCCTSQTEYAGAHGVPIQEASRPDGTADGGDAGETKQEVATDALSFEDEVEDTGKGDVINEDGEETYGVGSNTTEEQEMEEAGEGDKMDEDAKPEEEKEERWRGEKAWLRRCAAQAGMSNPEYMRELGALLRDGCKYFLELAPPSALHFTMPQNFRIGCLLKWRWMVECGKCEGIFQSDRIMKFHAKSCGNDFDEPSPFDADDADWTNGKTEWSNLSLSEREAKRAEILKMPKRVFEDNPFQKLDRPTLREWRRFERGIKFIDPIAWKNVDNKWSDEERKCAVVLGFGYSGVLAVEHLVKRGFRVFFVVDDEEELYLKTVLRNHLQFSMEALNSTRKGLDEGRLDRGNLSDTEIERILKQEVLRGLEKSLGGMGGKWMMGPGMIWRGVNVQWEKGDGFGRRMVKCDYPYELVELRNVIDRVDLVVVTPTFSRTLGAEDFQRMKRGAHVAHVGFIDNQIDFKWLYEQPHRPLAGNIDLFDVPLGRISVTRVTEAELEEQNRYRNVTTDVVRTDVEVDGVPLQEKEVEMTVYVNRDGSVVVNREGRIVVDGNGEGMVIRVPPYRWRIPCNGCGRETWIGPRYQCEPCRAHEFLSKDYNLCPDCEMSRETHHPQHNEFNVLLHPSQLKFGREHDELDTIPLYLEHGVMCPTWWDRALFGETQRKTHSARLVDERRMRVCTQIVRRLVGDPRRTLQQRTVFELVLWWLIDRKVFLHGKVPADPMGRHWTEVQNYPLVVSSRDAREGDIPKIIWHPVIKGEKKLVWNPFRVGKETIKGLHYEQWLRQLGDGSGICSYWLEQVDDAILQECPTCPDHGRLAQHVSAVREFDGEENLGTYLPRGTDVVRKAQIEEKRREWMEAFHEGGADEIKRIRADEARQAAELKALEKKLLKGRTALEYYASGCRMR</sequence>
<feature type="compositionally biased region" description="Polar residues" evidence="4">
    <location>
        <begin position="35"/>
        <end position="51"/>
    </location>
</feature>
<dbReference type="GO" id="GO:0008270">
    <property type="term" value="F:zinc ion binding"/>
    <property type="evidence" value="ECO:0007669"/>
    <property type="project" value="UniProtKB-KW"/>
</dbReference>
<dbReference type="SUPFAM" id="SSF57850">
    <property type="entry name" value="RING/U-box"/>
    <property type="match status" value="1"/>
</dbReference>
<proteinExistence type="predicted"/>
<feature type="region of interest" description="Disordered" evidence="4">
    <location>
        <begin position="565"/>
        <end position="652"/>
    </location>
</feature>
<dbReference type="InterPro" id="IPR013783">
    <property type="entry name" value="Ig-like_fold"/>
</dbReference>
<dbReference type="Pfam" id="PF00569">
    <property type="entry name" value="ZZ"/>
    <property type="match status" value="1"/>
</dbReference>
<dbReference type="GO" id="GO:0005930">
    <property type="term" value="C:axoneme"/>
    <property type="evidence" value="ECO:0007669"/>
    <property type="project" value="TreeGrafter"/>
</dbReference>
<protein>
    <recommendedName>
        <fullName evidence="5">ZZ-type domain-containing protein</fullName>
    </recommendedName>
</protein>
<keyword evidence="3" id="KW-0862">Zinc</keyword>
<organism evidence="6 7">
    <name type="scientific">Rhizophlyctis rosea</name>
    <dbReference type="NCBI Taxonomy" id="64517"/>
    <lineage>
        <taxon>Eukaryota</taxon>
        <taxon>Fungi</taxon>
        <taxon>Fungi incertae sedis</taxon>
        <taxon>Chytridiomycota</taxon>
        <taxon>Chytridiomycota incertae sedis</taxon>
        <taxon>Chytridiomycetes</taxon>
        <taxon>Rhizophlyctidales</taxon>
        <taxon>Rhizophlyctidaceae</taxon>
        <taxon>Rhizophlyctis</taxon>
    </lineage>
</organism>
<dbReference type="PANTHER" id="PTHR23053:SF0">
    <property type="entry name" value="HYDROCEPHALUS-INDUCING PROTEIN HOMOLOG"/>
    <property type="match status" value="1"/>
</dbReference>
<feature type="region of interest" description="Disordered" evidence="4">
    <location>
        <begin position="123"/>
        <end position="142"/>
    </location>
</feature>
<feature type="region of interest" description="Disordered" evidence="4">
    <location>
        <begin position="35"/>
        <end position="56"/>
    </location>
</feature>
<name>A0AAD5X3V5_9FUNG</name>
<dbReference type="Gene3D" id="2.60.40.10">
    <property type="entry name" value="Immunoglobulins"/>
    <property type="match status" value="1"/>
</dbReference>
<feature type="compositionally biased region" description="Acidic residues" evidence="4">
    <location>
        <begin position="626"/>
        <end position="645"/>
    </location>
</feature>
<dbReference type="GO" id="GO:1904158">
    <property type="term" value="P:axonemal central apparatus assembly"/>
    <property type="evidence" value="ECO:0007669"/>
    <property type="project" value="TreeGrafter"/>
</dbReference>
<comment type="caution">
    <text evidence="6">The sequence shown here is derived from an EMBL/GenBank/DDBJ whole genome shotgun (WGS) entry which is preliminary data.</text>
</comment>
<evidence type="ECO:0000313" key="6">
    <source>
        <dbReference type="EMBL" id="KAJ3050453.1"/>
    </source>
</evidence>
<evidence type="ECO:0000313" key="7">
    <source>
        <dbReference type="Proteomes" id="UP001212841"/>
    </source>
</evidence>
<dbReference type="SMART" id="SM00291">
    <property type="entry name" value="ZnF_ZZ"/>
    <property type="match status" value="1"/>
</dbReference>
<evidence type="ECO:0000259" key="5">
    <source>
        <dbReference type="SMART" id="SM00291"/>
    </source>
</evidence>
<feature type="domain" description="ZZ-type" evidence="5">
    <location>
        <begin position="1112"/>
        <end position="1165"/>
    </location>
</feature>
<dbReference type="Gene3D" id="3.40.50.720">
    <property type="entry name" value="NAD(P)-binding Rossmann-like Domain"/>
    <property type="match status" value="1"/>
</dbReference>
<dbReference type="EMBL" id="JADGJD010000512">
    <property type="protein sequence ID" value="KAJ3050453.1"/>
    <property type="molecule type" value="Genomic_DNA"/>
</dbReference>
<dbReference type="InterPro" id="IPR043145">
    <property type="entry name" value="Znf_ZZ_sf"/>
</dbReference>
<keyword evidence="7" id="KW-1185">Reference proteome</keyword>
<dbReference type="PANTHER" id="PTHR23053">
    <property type="entry name" value="DLEC1 DELETED IN LUNG AND ESOPHAGEAL CANCER 1"/>
    <property type="match status" value="1"/>
</dbReference>
<evidence type="ECO:0000256" key="4">
    <source>
        <dbReference type="SAM" id="MobiDB-lite"/>
    </source>
</evidence>
<accession>A0AAD5X3V5</accession>
<evidence type="ECO:0000256" key="3">
    <source>
        <dbReference type="ARBA" id="ARBA00022833"/>
    </source>
</evidence>
<dbReference type="Proteomes" id="UP001212841">
    <property type="component" value="Unassembled WGS sequence"/>
</dbReference>
<dbReference type="InterPro" id="IPR000433">
    <property type="entry name" value="Znf_ZZ"/>
</dbReference>
<dbReference type="InterPro" id="IPR033305">
    <property type="entry name" value="Hydin-like"/>
</dbReference>
<keyword evidence="2" id="KW-0863">Zinc-finger</keyword>
<gene>
    <name evidence="6" type="ORF">HK097_008597</name>
</gene>
<evidence type="ECO:0000256" key="1">
    <source>
        <dbReference type="ARBA" id="ARBA00022723"/>
    </source>
</evidence>
<dbReference type="GO" id="GO:0003341">
    <property type="term" value="P:cilium movement"/>
    <property type="evidence" value="ECO:0007669"/>
    <property type="project" value="TreeGrafter"/>
</dbReference>
<evidence type="ECO:0000256" key="2">
    <source>
        <dbReference type="ARBA" id="ARBA00022771"/>
    </source>
</evidence>